<proteinExistence type="predicted"/>
<keyword evidence="1" id="KW-1185">Reference proteome</keyword>
<evidence type="ECO:0000313" key="2">
    <source>
        <dbReference type="WBParaSite" id="HCON_00113870-00001"/>
    </source>
</evidence>
<reference evidence="2" key="1">
    <citation type="submission" date="2020-12" db="UniProtKB">
        <authorList>
            <consortium name="WormBaseParasite"/>
        </authorList>
    </citation>
    <scope>IDENTIFICATION</scope>
    <source>
        <strain evidence="2">MHco3</strain>
    </source>
</reference>
<dbReference type="AlphaFoldDB" id="A0A7I4YNM2"/>
<name>A0A7I4YNM2_HAECO</name>
<sequence>MIDDVCLRVTDKFAAEDGFRLFRVIDTSRQPPDQCGGRINKIIGRPLEKFEKLGNESAERASKCSIEHFDTPGVIVTMMCHRLEKSTAEHGSKSAAPKISFMCGQTDRQTNRT</sequence>
<dbReference type="WBParaSite" id="HCON_00113870-00001">
    <property type="protein sequence ID" value="HCON_00113870-00001"/>
    <property type="gene ID" value="HCON_00113870"/>
</dbReference>
<evidence type="ECO:0000313" key="1">
    <source>
        <dbReference type="Proteomes" id="UP000025227"/>
    </source>
</evidence>
<dbReference type="Proteomes" id="UP000025227">
    <property type="component" value="Unplaced"/>
</dbReference>
<accession>A0A7I4YNM2</accession>
<protein>
    <submittedName>
        <fullName evidence="2">TIR domain-containing protein</fullName>
    </submittedName>
</protein>
<organism evidence="1 2">
    <name type="scientific">Haemonchus contortus</name>
    <name type="common">Barber pole worm</name>
    <dbReference type="NCBI Taxonomy" id="6289"/>
    <lineage>
        <taxon>Eukaryota</taxon>
        <taxon>Metazoa</taxon>
        <taxon>Ecdysozoa</taxon>
        <taxon>Nematoda</taxon>
        <taxon>Chromadorea</taxon>
        <taxon>Rhabditida</taxon>
        <taxon>Rhabditina</taxon>
        <taxon>Rhabditomorpha</taxon>
        <taxon>Strongyloidea</taxon>
        <taxon>Trichostrongylidae</taxon>
        <taxon>Haemonchus</taxon>
    </lineage>
</organism>